<dbReference type="Pfam" id="PF00107">
    <property type="entry name" value="ADH_zinc_N"/>
    <property type="match status" value="1"/>
</dbReference>
<dbReference type="PANTHER" id="PTHR43677:SF4">
    <property type="entry name" value="QUINONE OXIDOREDUCTASE-LIKE PROTEIN 2"/>
    <property type="match status" value="1"/>
</dbReference>
<proteinExistence type="predicted"/>
<dbReference type="InterPro" id="IPR020843">
    <property type="entry name" value="ER"/>
</dbReference>
<dbReference type="SUPFAM" id="SSF50129">
    <property type="entry name" value="GroES-like"/>
    <property type="match status" value="1"/>
</dbReference>
<evidence type="ECO:0000313" key="3">
    <source>
        <dbReference type="Proteomes" id="UP000053797"/>
    </source>
</evidence>
<name>A0A0V8GDU5_9BACL</name>
<dbReference type="Gene3D" id="3.40.50.720">
    <property type="entry name" value="NAD(P)-binding Rossmann-like Domain"/>
    <property type="match status" value="1"/>
</dbReference>
<dbReference type="Proteomes" id="UP000053797">
    <property type="component" value="Unassembled WGS sequence"/>
</dbReference>
<dbReference type="InterPro" id="IPR013149">
    <property type="entry name" value="ADH-like_C"/>
</dbReference>
<protein>
    <submittedName>
        <fullName evidence="2">Alcohol dehydrogenase</fullName>
    </submittedName>
</protein>
<reference evidence="2 3" key="1">
    <citation type="journal article" date="2015" name="Int. J. Syst. Evol. Microbiol.">
        <title>Exiguobacterium enclense sp. nov., isolated from sediment.</title>
        <authorList>
            <person name="Dastager S.G."/>
            <person name="Mawlankar R."/>
            <person name="Sonalkar V.V."/>
            <person name="Thorat M.N."/>
            <person name="Mual P."/>
            <person name="Verma A."/>
            <person name="Krishnamurthi S."/>
            <person name="Tang S.K."/>
            <person name="Li W.J."/>
        </authorList>
    </citation>
    <scope>NUCLEOTIDE SEQUENCE [LARGE SCALE GENOMIC DNA]</scope>
    <source>
        <strain evidence="2 3">NIO-1109</strain>
    </source>
</reference>
<dbReference type="OrthoDB" id="9787435at2"/>
<dbReference type="SUPFAM" id="SSF51735">
    <property type="entry name" value="NAD(P)-binding Rossmann-fold domains"/>
    <property type="match status" value="1"/>
</dbReference>
<evidence type="ECO:0000313" key="2">
    <source>
        <dbReference type="EMBL" id="KSU48353.1"/>
    </source>
</evidence>
<dbReference type="EMBL" id="LNQL01000004">
    <property type="protein sequence ID" value="KSU48353.1"/>
    <property type="molecule type" value="Genomic_DNA"/>
</dbReference>
<dbReference type="Pfam" id="PF08240">
    <property type="entry name" value="ADH_N"/>
    <property type="match status" value="1"/>
</dbReference>
<dbReference type="RefSeq" id="WP_058265649.1">
    <property type="nucleotide sequence ID" value="NZ_FMYN01000004.1"/>
</dbReference>
<gene>
    <name evidence="2" type="ORF">AS033_12065</name>
</gene>
<dbReference type="SMART" id="SM00829">
    <property type="entry name" value="PKS_ER"/>
    <property type="match status" value="1"/>
</dbReference>
<dbReference type="AlphaFoldDB" id="A0A0V8GDU5"/>
<dbReference type="InterPro" id="IPR036291">
    <property type="entry name" value="NAD(P)-bd_dom_sf"/>
</dbReference>
<accession>A0A0V8GDU5</accession>
<dbReference type="GO" id="GO:0016491">
    <property type="term" value="F:oxidoreductase activity"/>
    <property type="evidence" value="ECO:0007669"/>
    <property type="project" value="InterPro"/>
</dbReference>
<comment type="caution">
    <text evidence="2">The sequence shown here is derived from an EMBL/GenBank/DDBJ whole genome shotgun (WGS) entry which is preliminary data.</text>
</comment>
<sequence>MRAFVVDQYGKDASLIEKDVTPEKAGKYELRIQVEGSSINPLDTKMFFGHVAAASTTGILQGDVTGRVIEIGEGVTSFSIGDRIVAFGGGLGTRAGALAEEMLVPEQMAVLRPKEVSAEIAGCLPVIGLTAMEILKERIVITPGIRVYVAGGTGGVGHLTVQLARHYGCDVTASASSDEKAAWLEARGIRVHRYKEESAEVLLKRLDFDGFDVIIDTVGGDHLQESFILAKERGRIISIATRTTQDLTMMHSKALSLEAVFVALPLLKGKVDEMKRQQHHLAELIHLVKEGTIEIRIEEQIPYERDVLNDLYQRFDQASHFGKVSVRPSLKK</sequence>
<dbReference type="InterPro" id="IPR051397">
    <property type="entry name" value="Zn-ADH-like_protein"/>
</dbReference>
<dbReference type="PANTHER" id="PTHR43677">
    <property type="entry name" value="SHORT-CHAIN DEHYDROGENASE/REDUCTASE"/>
    <property type="match status" value="1"/>
</dbReference>
<dbReference type="InterPro" id="IPR011032">
    <property type="entry name" value="GroES-like_sf"/>
</dbReference>
<evidence type="ECO:0000259" key="1">
    <source>
        <dbReference type="SMART" id="SM00829"/>
    </source>
</evidence>
<dbReference type="InterPro" id="IPR013154">
    <property type="entry name" value="ADH-like_N"/>
</dbReference>
<feature type="domain" description="Enoyl reductase (ER)" evidence="1">
    <location>
        <begin position="10"/>
        <end position="326"/>
    </location>
</feature>
<organism evidence="2 3">
    <name type="scientific">Exiguobacterium indicum</name>
    <dbReference type="NCBI Taxonomy" id="296995"/>
    <lineage>
        <taxon>Bacteria</taxon>
        <taxon>Bacillati</taxon>
        <taxon>Bacillota</taxon>
        <taxon>Bacilli</taxon>
        <taxon>Bacillales</taxon>
        <taxon>Bacillales Family XII. Incertae Sedis</taxon>
        <taxon>Exiguobacterium</taxon>
    </lineage>
</organism>
<dbReference type="Gene3D" id="3.90.180.10">
    <property type="entry name" value="Medium-chain alcohol dehydrogenases, catalytic domain"/>
    <property type="match status" value="1"/>
</dbReference>